<keyword evidence="2" id="KW-1185">Reference proteome</keyword>
<sequence length="62" mass="7283">MFFGRKKKEKAKTSYKIESENLAVPEVHIGEAHEKEPEPEPEENITYENVAIPEIHIHRKKK</sequence>
<dbReference type="AlphaFoldDB" id="A0AAE3DR54"/>
<evidence type="ECO:0000313" key="2">
    <source>
        <dbReference type="Proteomes" id="UP001197875"/>
    </source>
</evidence>
<dbReference type="Proteomes" id="UP001197875">
    <property type="component" value="Unassembled WGS sequence"/>
</dbReference>
<gene>
    <name evidence="1" type="ORF">LKD71_03530</name>
</gene>
<name>A0AAE3DR54_9FIRM</name>
<comment type="caution">
    <text evidence="1">The sequence shown here is derived from an EMBL/GenBank/DDBJ whole genome shotgun (WGS) entry which is preliminary data.</text>
</comment>
<evidence type="ECO:0000313" key="1">
    <source>
        <dbReference type="EMBL" id="MCC2188903.1"/>
    </source>
</evidence>
<dbReference type="RefSeq" id="WP_178046336.1">
    <property type="nucleotide sequence ID" value="NZ_JAJEPR010000004.1"/>
</dbReference>
<dbReference type="EMBL" id="JAJEPR010000004">
    <property type="protein sequence ID" value="MCC2188903.1"/>
    <property type="molecule type" value="Genomic_DNA"/>
</dbReference>
<proteinExistence type="predicted"/>
<accession>A0AAE3DR54</accession>
<reference evidence="1 2" key="1">
    <citation type="submission" date="2021-10" db="EMBL/GenBank/DDBJ databases">
        <title>Anaerobic single-cell dispensing facilitates the cultivation of human gut bacteria.</title>
        <authorList>
            <person name="Afrizal A."/>
        </authorList>
    </citation>
    <scope>NUCLEOTIDE SEQUENCE [LARGE SCALE GENOMIC DNA]</scope>
    <source>
        <strain evidence="1 2">CLA-AA-H277</strain>
    </source>
</reference>
<protein>
    <submittedName>
        <fullName evidence="1">Uncharacterized protein</fullName>
    </submittedName>
</protein>
<organism evidence="1 2">
    <name type="scientific">Fusicatenibacter faecihominis</name>
    <dbReference type="NCBI Taxonomy" id="2881276"/>
    <lineage>
        <taxon>Bacteria</taxon>
        <taxon>Bacillati</taxon>
        <taxon>Bacillota</taxon>
        <taxon>Clostridia</taxon>
        <taxon>Lachnospirales</taxon>
        <taxon>Lachnospiraceae</taxon>
        <taxon>Fusicatenibacter</taxon>
    </lineage>
</organism>